<evidence type="ECO:0000256" key="4">
    <source>
        <dbReference type="ARBA" id="ARBA00045261"/>
    </source>
</evidence>
<evidence type="ECO:0000313" key="6">
    <source>
        <dbReference type="Proteomes" id="UP001652627"/>
    </source>
</evidence>
<dbReference type="PANTHER" id="PTHR34639">
    <property type="entry name" value="PROTEIN FLATTOP"/>
    <property type="match status" value="1"/>
</dbReference>
<dbReference type="Pfam" id="PF22611">
    <property type="entry name" value="CFAP126"/>
    <property type="match status" value="1"/>
</dbReference>
<dbReference type="Proteomes" id="UP001652627">
    <property type="component" value="Chromosome 31"/>
</dbReference>
<evidence type="ECO:0000256" key="5">
    <source>
        <dbReference type="SAM" id="MobiDB-lite"/>
    </source>
</evidence>
<evidence type="ECO:0000313" key="7">
    <source>
        <dbReference type="RefSeq" id="XP_067169674.1"/>
    </source>
</evidence>
<feature type="compositionally biased region" description="Low complexity" evidence="5">
    <location>
        <begin position="1"/>
        <end position="19"/>
    </location>
</feature>
<evidence type="ECO:0000256" key="3">
    <source>
        <dbReference type="ARBA" id="ARBA00033306"/>
    </source>
</evidence>
<feature type="region of interest" description="Disordered" evidence="5">
    <location>
        <begin position="107"/>
        <end position="279"/>
    </location>
</feature>
<name>A0ABM4FXK2_9AVES</name>
<sequence length="279" mass="29818">MAARSGAGQVGPAAAAPRGLQSWSVPRSARQHPLPRDGYTQIIANDRGHLLPSVPRSKASPWGTFLGTWDMPLKIPPARLNLTSRSAAAAAQLTDWIHESTTLTSACNGLRPEITGKPQEPWSDTQDTREPSRKATRTSSKGTDLRLRDAISPEIHSTSREASPQQATSVEVSAPSWSGSVETKPKGGSSPSLTVSPCPGPVEASPRGTTSPEALVPSRSPSKAGCASRTRKGMAKREKSVSPERDGWTRRLPCSEDREGQTPHLGPSMRPGQTPRTRF</sequence>
<dbReference type="PANTHER" id="PTHR34639:SF1">
    <property type="entry name" value="PROTEIN FLATTOP"/>
    <property type="match status" value="1"/>
</dbReference>
<keyword evidence="6" id="KW-1185">Reference proteome</keyword>
<dbReference type="CDD" id="cd23705">
    <property type="entry name" value="Flattop"/>
    <property type="match status" value="1"/>
</dbReference>
<dbReference type="InterPro" id="IPR038797">
    <property type="entry name" value="Fltp"/>
</dbReference>
<gene>
    <name evidence="7" type="primary">CFAP126</name>
</gene>
<dbReference type="GeneID" id="136994663"/>
<protein>
    <recommendedName>
        <fullName evidence="2">Protein Flattop</fullName>
    </recommendedName>
    <alternativeName>
        <fullName evidence="3">Cilia- and flagella-associated protein 126</fullName>
    </alternativeName>
</protein>
<dbReference type="RefSeq" id="XP_067169674.1">
    <property type="nucleotide sequence ID" value="XM_067313573.1"/>
</dbReference>
<evidence type="ECO:0000256" key="1">
    <source>
        <dbReference type="ARBA" id="ARBA00009887"/>
    </source>
</evidence>
<proteinExistence type="inferred from homology"/>
<evidence type="ECO:0000256" key="2">
    <source>
        <dbReference type="ARBA" id="ARBA00019181"/>
    </source>
</evidence>
<feature type="compositionally biased region" description="Basic and acidic residues" evidence="5">
    <location>
        <begin position="235"/>
        <end position="261"/>
    </location>
</feature>
<comment type="similarity">
    <text evidence="1">Belongs to the Flattop family.</text>
</comment>
<accession>A0ABM4FXK2</accession>
<reference evidence="7" key="1">
    <citation type="submission" date="2025-08" db="UniProtKB">
        <authorList>
            <consortium name="RefSeq"/>
        </authorList>
    </citation>
    <scope>IDENTIFICATION</scope>
    <source>
        <tissue evidence="7">Blood</tissue>
    </source>
</reference>
<organism evidence="6 7">
    <name type="scientific">Apteryx mantelli</name>
    <name type="common">North Island brown kiwi</name>
    <dbReference type="NCBI Taxonomy" id="2696672"/>
    <lineage>
        <taxon>Eukaryota</taxon>
        <taxon>Metazoa</taxon>
        <taxon>Chordata</taxon>
        <taxon>Craniata</taxon>
        <taxon>Vertebrata</taxon>
        <taxon>Euteleostomi</taxon>
        <taxon>Archelosauria</taxon>
        <taxon>Archosauria</taxon>
        <taxon>Dinosauria</taxon>
        <taxon>Saurischia</taxon>
        <taxon>Theropoda</taxon>
        <taxon>Coelurosauria</taxon>
        <taxon>Aves</taxon>
        <taxon>Palaeognathae</taxon>
        <taxon>Apterygiformes</taxon>
        <taxon>Apterygidae</taxon>
        <taxon>Apteryx</taxon>
    </lineage>
</organism>
<feature type="compositionally biased region" description="Polar residues" evidence="5">
    <location>
        <begin position="160"/>
        <end position="181"/>
    </location>
</feature>
<comment type="function">
    <text evidence="4">Microtubule inner protein (MIP) part of the dynein-decorated doublet microtubules (DMTs) in cilia axoneme. Acts as a regulator of cilium basal body docking and positioning in mono- and multiciliated cells. Regulates basal body docking and cilia formation in multiciliated lung cells. Regulates kinocilium positioning and stereocilia bundle morphogenesis in the inner ear.</text>
</comment>
<feature type="region of interest" description="Disordered" evidence="5">
    <location>
        <begin position="1"/>
        <end position="36"/>
    </location>
</feature>